<evidence type="ECO:0000313" key="3">
    <source>
        <dbReference type="EMBL" id="KAB8077536.1"/>
    </source>
</evidence>
<gene>
    <name evidence="3" type="ORF">BDV29DRAFT_188593</name>
</gene>
<feature type="region of interest" description="Disordered" evidence="1">
    <location>
        <begin position="1"/>
        <end position="27"/>
    </location>
</feature>
<dbReference type="InterPro" id="IPR021264">
    <property type="entry name" value="AFUB_079030/YDR124W-like"/>
</dbReference>
<proteinExistence type="predicted"/>
<name>A0A5N5XA75_9EURO</name>
<feature type="compositionally biased region" description="Low complexity" evidence="1">
    <location>
        <begin position="411"/>
        <end position="428"/>
    </location>
</feature>
<dbReference type="EMBL" id="ML732167">
    <property type="protein sequence ID" value="KAB8077536.1"/>
    <property type="molecule type" value="Genomic_DNA"/>
</dbReference>
<dbReference type="Proteomes" id="UP000326565">
    <property type="component" value="Unassembled WGS sequence"/>
</dbReference>
<protein>
    <recommendedName>
        <fullName evidence="2">Subtelomeric hrmA-associated cluster protein AFUB-079030/YDR124W-like helical bundle domain-containing protein</fullName>
    </recommendedName>
</protein>
<feature type="domain" description="Subtelomeric hrmA-associated cluster protein AFUB-079030/YDR124W-like helical bundle" evidence="2">
    <location>
        <begin position="190"/>
        <end position="324"/>
    </location>
</feature>
<accession>A0A5N5XA75</accession>
<dbReference type="OrthoDB" id="5338458at2759"/>
<feature type="compositionally biased region" description="Polar residues" evidence="1">
    <location>
        <begin position="379"/>
        <end position="410"/>
    </location>
</feature>
<dbReference type="InterPro" id="IPR047092">
    <property type="entry name" value="AFUB_07903/YDR124W-like_hel"/>
</dbReference>
<reference evidence="3 4" key="1">
    <citation type="submission" date="2019-04" db="EMBL/GenBank/DDBJ databases">
        <title>Friends and foes A comparative genomics study of 23 Aspergillus species from section Flavi.</title>
        <authorList>
            <consortium name="DOE Joint Genome Institute"/>
            <person name="Kjaerbolling I."/>
            <person name="Vesth T."/>
            <person name="Frisvad J.C."/>
            <person name="Nybo J.L."/>
            <person name="Theobald S."/>
            <person name="Kildgaard S."/>
            <person name="Isbrandt T."/>
            <person name="Kuo A."/>
            <person name="Sato A."/>
            <person name="Lyhne E.K."/>
            <person name="Kogle M.E."/>
            <person name="Wiebenga A."/>
            <person name="Kun R.S."/>
            <person name="Lubbers R.J."/>
            <person name="Makela M.R."/>
            <person name="Barry K."/>
            <person name="Chovatia M."/>
            <person name="Clum A."/>
            <person name="Daum C."/>
            <person name="Haridas S."/>
            <person name="He G."/>
            <person name="LaButti K."/>
            <person name="Lipzen A."/>
            <person name="Mondo S."/>
            <person name="Riley R."/>
            <person name="Salamov A."/>
            <person name="Simmons B.A."/>
            <person name="Magnuson J.K."/>
            <person name="Henrissat B."/>
            <person name="Mortensen U.H."/>
            <person name="Larsen T.O."/>
            <person name="Devries R.P."/>
            <person name="Grigoriev I.V."/>
            <person name="Machida M."/>
            <person name="Baker S.E."/>
            <person name="Andersen M.R."/>
        </authorList>
    </citation>
    <scope>NUCLEOTIDE SEQUENCE [LARGE SCALE GENOMIC DNA]</scope>
    <source>
        <strain evidence="3 4">CBS 151.66</strain>
    </source>
</reference>
<sequence length="503" mass="56624">MSMTSPEYSIDATGQSMTARREEQQQQQMLPYHDMTQSRAPECSQSTTTFNFPYRHFALLYINRSGELGVEASSSIASYEKDIFTDDVKERFLKSATVGWQSDLQSYHINSVSQMDGDVKPFLSNAPFGLQQHQHQHHTSWFQPELIPCEWQSLQNKRHRRNLRRVSSEIGRDSDSIPPGAAIRWTALRLGQKDLLRTYYEKAFENFQQLNCRAIAKAFVKLVEPRKQVNHPYNGRKTTAGSSQRVDPELTKPKWWPIGVTHREPDHLLKTERIRLLVHILCELKESHGITADKLKDAGQDVRRQIMPAERLRVLDEIYYVREMEELYLDGKISGDTIIHVSHVHLADSSADAELHGPPTNDNPRNLLNPVISSKRDASNMSENHQSSYDGDVRSSTNHSQSARQPPSQGSCVPLSPLSSPSISRKSSLESSLTTYSSDLTSSILSSSDARAIYASKDANAAGSCIPGYFAQQIPTQPNGQNAQTGFWNPVPTGHQTLAFQGY</sequence>
<dbReference type="PANTHER" id="PTHR36102:SF4">
    <property type="entry name" value="YDR124W-LIKE HELICAL BUNDLE DOMAIN-CONTAINING PROTEIN"/>
    <property type="match status" value="1"/>
</dbReference>
<feature type="region of interest" description="Disordered" evidence="1">
    <location>
        <begin position="350"/>
        <end position="428"/>
    </location>
</feature>
<dbReference type="Pfam" id="PF11001">
    <property type="entry name" value="AFUB_07903_YDR124W_hel"/>
    <property type="match status" value="1"/>
</dbReference>
<evidence type="ECO:0000256" key="1">
    <source>
        <dbReference type="SAM" id="MobiDB-lite"/>
    </source>
</evidence>
<dbReference type="PANTHER" id="PTHR36102">
    <property type="entry name" value="CHROMOSOME 10, WHOLE GENOME SHOTGUN SEQUENCE"/>
    <property type="match status" value="1"/>
</dbReference>
<dbReference type="AlphaFoldDB" id="A0A5N5XA75"/>
<keyword evidence="4" id="KW-1185">Reference proteome</keyword>
<feature type="compositionally biased region" description="Polar residues" evidence="1">
    <location>
        <begin position="1"/>
        <end position="18"/>
    </location>
</feature>
<organism evidence="3 4">
    <name type="scientific">Aspergillus leporis</name>
    <dbReference type="NCBI Taxonomy" id="41062"/>
    <lineage>
        <taxon>Eukaryota</taxon>
        <taxon>Fungi</taxon>
        <taxon>Dikarya</taxon>
        <taxon>Ascomycota</taxon>
        <taxon>Pezizomycotina</taxon>
        <taxon>Eurotiomycetes</taxon>
        <taxon>Eurotiomycetidae</taxon>
        <taxon>Eurotiales</taxon>
        <taxon>Aspergillaceae</taxon>
        <taxon>Aspergillus</taxon>
        <taxon>Aspergillus subgen. Circumdati</taxon>
    </lineage>
</organism>
<evidence type="ECO:0000313" key="4">
    <source>
        <dbReference type="Proteomes" id="UP000326565"/>
    </source>
</evidence>
<evidence type="ECO:0000259" key="2">
    <source>
        <dbReference type="Pfam" id="PF11001"/>
    </source>
</evidence>